<comment type="caution">
    <text evidence="1">The sequence shown here is derived from an EMBL/GenBank/DDBJ whole genome shotgun (WGS) entry which is preliminary data.</text>
</comment>
<dbReference type="PANTHER" id="PTHR43434:SF1">
    <property type="entry name" value="PHOSPHOGLYCOLATE PHOSPHATASE"/>
    <property type="match status" value="1"/>
</dbReference>
<dbReference type="GO" id="GO:0016787">
    <property type="term" value="F:hydrolase activity"/>
    <property type="evidence" value="ECO:0007669"/>
    <property type="project" value="UniProtKB-KW"/>
</dbReference>
<organism evidence="1 2">
    <name type="scientific">Tissierella carlieri</name>
    <dbReference type="NCBI Taxonomy" id="689904"/>
    <lineage>
        <taxon>Bacteria</taxon>
        <taxon>Bacillati</taxon>
        <taxon>Bacillota</taxon>
        <taxon>Tissierellia</taxon>
        <taxon>Tissierellales</taxon>
        <taxon>Tissierellaceae</taxon>
        <taxon>Tissierella</taxon>
    </lineage>
</organism>
<name>A0ABT1SB40_9FIRM</name>
<dbReference type="RefSeq" id="WP_256311587.1">
    <property type="nucleotide sequence ID" value="NZ_JANGAC010000007.1"/>
</dbReference>
<gene>
    <name evidence="1" type="ORF">NE686_11290</name>
</gene>
<proteinExistence type="predicted"/>
<reference evidence="1 2" key="1">
    <citation type="submission" date="2022-06" db="EMBL/GenBank/DDBJ databases">
        <title>Isolation of gut microbiota from human fecal samples.</title>
        <authorList>
            <person name="Pamer E.G."/>
            <person name="Barat B."/>
            <person name="Waligurski E."/>
            <person name="Medina S."/>
            <person name="Paddock L."/>
            <person name="Mostad J."/>
        </authorList>
    </citation>
    <scope>NUCLEOTIDE SEQUENCE [LARGE SCALE GENOMIC DNA]</scope>
    <source>
        <strain evidence="1 2">DFI.7.95</strain>
    </source>
</reference>
<dbReference type="Gene3D" id="1.10.150.240">
    <property type="entry name" value="Putative phosphatase, domain 2"/>
    <property type="match status" value="1"/>
</dbReference>
<accession>A0ABT1SB40</accession>
<evidence type="ECO:0000313" key="1">
    <source>
        <dbReference type="EMBL" id="MCQ4923676.1"/>
    </source>
</evidence>
<evidence type="ECO:0000313" key="2">
    <source>
        <dbReference type="Proteomes" id="UP001524478"/>
    </source>
</evidence>
<dbReference type="InterPro" id="IPR023198">
    <property type="entry name" value="PGP-like_dom2"/>
</dbReference>
<dbReference type="InterPro" id="IPR023214">
    <property type="entry name" value="HAD_sf"/>
</dbReference>
<dbReference type="PANTHER" id="PTHR43434">
    <property type="entry name" value="PHOSPHOGLYCOLATE PHOSPHATASE"/>
    <property type="match status" value="1"/>
</dbReference>
<keyword evidence="2" id="KW-1185">Reference proteome</keyword>
<dbReference type="InterPro" id="IPR036412">
    <property type="entry name" value="HAD-like_sf"/>
</dbReference>
<dbReference type="Pfam" id="PF13419">
    <property type="entry name" value="HAD_2"/>
    <property type="match status" value="1"/>
</dbReference>
<dbReference type="SUPFAM" id="SSF56784">
    <property type="entry name" value="HAD-like"/>
    <property type="match status" value="1"/>
</dbReference>
<protein>
    <submittedName>
        <fullName evidence="1">HAD family hydrolase</fullName>
    </submittedName>
</protein>
<dbReference type="InterPro" id="IPR050155">
    <property type="entry name" value="HAD-like_hydrolase_sf"/>
</dbReference>
<dbReference type="EMBL" id="JANGAC010000007">
    <property type="protein sequence ID" value="MCQ4923676.1"/>
    <property type="molecule type" value="Genomic_DNA"/>
</dbReference>
<dbReference type="Proteomes" id="UP001524478">
    <property type="component" value="Unassembled WGS sequence"/>
</dbReference>
<dbReference type="Gene3D" id="3.40.50.1000">
    <property type="entry name" value="HAD superfamily/HAD-like"/>
    <property type="match status" value="1"/>
</dbReference>
<keyword evidence="1" id="KW-0378">Hydrolase</keyword>
<sequence>MDKIKNIIFDYDGTLHNSMIIYGQGFRQAYKYLVELGYAQERLWDDNEISKWIGFSSKEMWNEFMPELPEDEKKKCSNIMGSYMIQCINENKAELYEGAIDILEYLKEKRFNLIFLSNCKIEYMEA</sequence>
<dbReference type="InterPro" id="IPR041492">
    <property type="entry name" value="HAD_2"/>
</dbReference>